<reference evidence="2" key="1">
    <citation type="submission" date="2020-03" db="EMBL/GenBank/DDBJ databases">
        <title>The deep terrestrial virosphere.</title>
        <authorList>
            <person name="Holmfeldt K."/>
            <person name="Nilsson E."/>
            <person name="Simone D."/>
            <person name="Lopez-Fernandez M."/>
            <person name="Wu X."/>
            <person name="de Brujin I."/>
            <person name="Lundin D."/>
            <person name="Andersson A."/>
            <person name="Bertilsson S."/>
            <person name="Dopson M."/>
        </authorList>
    </citation>
    <scope>NUCLEOTIDE SEQUENCE</scope>
    <source>
        <strain evidence="3">MM415A01383</strain>
        <strain evidence="2">MM415B01946</strain>
    </source>
</reference>
<sequence>MERQQMLEDKAKLEGMITEAQRQVNELQVKILRWAGAVDYISDNLKEVADDSGKSS</sequence>
<keyword evidence="1" id="KW-0175">Coiled coil</keyword>
<organism evidence="2">
    <name type="scientific">viral metagenome</name>
    <dbReference type="NCBI Taxonomy" id="1070528"/>
    <lineage>
        <taxon>unclassified sequences</taxon>
        <taxon>metagenomes</taxon>
        <taxon>organismal metagenomes</taxon>
    </lineage>
</organism>
<accession>A0A6M3IEX1</accession>
<name>A0A6M3IEX1_9ZZZZ</name>
<dbReference type="AlphaFoldDB" id="A0A6M3IEX1"/>
<dbReference type="EMBL" id="MT142256">
    <property type="protein sequence ID" value="QJA76985.1"/>
    <property type="molecule type" value="Genomic_DNA"/>
</dbReference>
<protein>
    <submittedName>
        <fullName evidence="2">Uncharacterized protein</fullName>
    </submittedName>
</protein>
<evidence type="ECO:0000313" key="2">
    <source>
        <dbReference type="EMBL" id="QJA55989.1"/>
    </source>
</evidence>
<dbReference type="EMBL" id="MT141193">
    <property type="protein sequence ID" value="QJA55989.1"/>
    <property type="molecule type" value="Genomic_DNA"/>
</dbReference>
<evidence type="ECO:0000256" key="1">
    <source>
        <dbReference type="SAM" id="Coils"/>
    </source>
</evidence>
<evidence type="ECO:0000313" key="3">
    <source>
        <dbReference type="EMBL" id="QJA76985.1"/>
    </source>
</evidence>
<feature type="coiled-coil region" evidence="1">
    <location>
        <begin position="3"/>
        <end position="30"/>
    </location>
</feature>
<gene>
    <name evidence="3" type="ORF">MM415A01383_0012</name>
    <name evidence="2" type="ORF">MM415B01946_0012</name>
</gene>
<proteinExistence type="predicted"/>